<dbReference type="Proteomes" id="UP001331761">
    <property type="component" value="Unassembled WGS sequence"/>
</dbReference>
<reference evidence="1 2" key="1">
    <citation type="submission" date="2019-10" db="EMBL/GenBank/DDBJ databases">
        <title>Assembly and Annotation for the nematode Trichostrongylus colubriformis.</title>
        <authorList>
            <person name="Martin J."/>
        </authorList>
    </citation>
    <scope>NUCLEOTIDE SEQUENCE [LARGE SCALE GENOMIC DNA]</scope>
    <source>
        <strain evidence="1">G859</strain>
        <tissue evidence="1">Whole worm</tissue>
    </source>
</reference>
<proteinExistence type="predicted"/>
<keyword evidence="2" id="KW-1185">Reference proteome</keyword>
<evidence type="ECO:0000313" key="1">
    <source>
        <dbReference type="EMBL" id="KAK5980834.1"/>
    </source>
</evidence>
<dbReference type="InterPro" id="IPR004245">
    <property type="entry name" value="DUF229"/>
</dbReference>
<dbReference type="AlphaFoldDB" id="A0AAN8INB1"/>
<dbReference type="InterPro" id="IPR017850">
    <property type="entry name" value="Alkaline_phosphatase_core_sf"/>
</dbReference>
<evidence type="ECO:0000313" key="2">
    <source>
        <dbReference type="Proteomes" id="UP001331761"/>
    </source>
</evidence>
<gene>
    <name evidence="1" type="ORF">GCK32_016408</name>
</gene>
<accession>A0AAN8INB1</accession>
<dbReference type="PANTHER" id="PTHR10974:SF75">
    <property type="entry name" value="SULFATASE DOMAIN-CONTAINING PROTEIN"/>
    <property type="match status" value="1"/>
</dbReference>
<organism evidence="1 2">
    <name type="scientific">Trichostrongylus colubriformis</name>
    <name type="common">Black scour worm</name>
    <dbReference type="NCBI Taxonomy" id="6319"/>
    <lineage>
        <taxon>Eukaryota</taxon>
        <taxon>Metazoa</taxon>
        <taxon>Ecdysozoa</taxon>
        <taxon>Nematoda</taxon>
        <taxon>Chromadorea</taxon>
        <taxon>Rhabditida</taxon>
        <taxon>Rhabditina</taxon>
        <taxon>Rhabditomorpha</taxon>
        <taxon>Strongyloidea</taxon>
        <taxon>Trichostrongylidae</taxon>
        <taxon>Trichostrongylus</taxon>
    </lineage>
</organism>
<comment type="caution">
    <text evidence="1">The sequence shown here is derived from an EMBL/GenBank/DDBJ whole genome shotgun (WGS) entry which is preliminary data.</text>
</comment>
<dbReference type="Gene3D" id="3.40.720.10">
    <property type="entry name" value="Alkaline Phosphatase, subunit A"/>
    <property type="match status" value="1"/>
</dbReference>
<dbReference type="GO" id="GO:0005615">
    <property type="term" value="C:extracellular space"/>
    <property type="evidence" value="ECO:0007669"/>
    <property type="project" value="TreeGrafter"/>
</dbReference>
<protein>
    <submittedName>
        <fullName evidence="1">Uncharacterized protein</fullName>
    </submittedName>
</protein>
<dbReference type="PANTHER" id="PTHR10974">
    <property type="entry name" value="FI08016P-RELATED"/>
    <property type="match status" value="1"/>
</dbReference>
<name>A0AAN8INB1_TRICO</name>
<sequence length="98" mass="11531">MKDIYHTDAQFLDFFKRNSEQLDNAFLFFMGDHGPRSDGIEKVPLGRYEQNNPLLVVSIPRRYRNTSIHEQLRNKSEVLMTPFDLHATFMDILKVCVL</sequence>
<dbReference type="Pfam" id="PF02995">
    <property type="entry name" value="DUF229"/>
    <property type="match status" value="1"/>
</dbReference>
<dbReference type="EMBL" id="WIXE01006940">
    <property type="protein sequence ID" value="KAK5980834.1"/>
    <property type="molecule type" value="Genomic_DNA"/>
</dbReference>